<comment type="catalytic activity">
    <reaction evidence="7">
        <text>meso-2,6-diaminopimelate + H(+) = L-lysine + CO2</text>
        <dbReference type="Rhea" id="RHEA:15101"/>
        <dbReference type="ChEBI" id="CHEBI:15378"/>
        <dbReference type="ChEBI" id="CHEBI:16526"/>
        <dbReference type="ChEBI" id="CHEBI:32551"/>
        <dbReference type="ChEBI" id="CHEBI:57791"/>
        <dbReference type="EC" id="4.1.1.20"/>
    </reaction>
</comment>
<dbReference type="SUPFAM" id="SSF50621">
    <property type="entry name" value="Alanine racemase C-terminal domain-like"/>
    <property type="match status" value="1"/>
</dbReference>
<dbReference type="STRING" id="1210086.GCA_001613105_04383"/>
<evidence type="ECO:0000313" key="10">
    <source>
        <dbReference type="Proteomes" id="UP000254869"/>
    </source>
</evidence>
<gene>
    <name evidence="9" type="ORF">DFR76_103473</name>
</gene>
<dbReference type="RefSeq" id="WP_169813782.1">
    <property type="nucleotide sequence ID" value="NZ_QQBC01000003.1"/>
</dbReference>
<dbReference type="PROSITE" id="PS50075">
    <property type="entry name" value="CARRIER"/>
    <property type="match status" value="1"/>
</dbReference>
<evidence type="ECO:0000313" key="9">
    <source>
        <dbReference type="EMBL" id="RDI67402.1"/>
    </source>
</evidence>
<evidence type="ECO:0000256" key="3">
    <source>
        <dbReference type="ARBA" id="ARBA00022898"/>
    </source>
</evidence>
<dbReference type="EC" id="4.1.1.20" evidence="6 7"/>
<feature type="domain" description="Carrier" evidence="8">
    <location>
        <begin position="423"/>
        <end position="503"/>
    </location>
</feature>
<dbReference type="GO" id="GO:0008836">
    <property type="term" value="F:diaminopimelate decarboxylase activity"/>
    <property type="evidence" value="ECO:0007669"/>
    <property type="project" value="UniProtKB-UniRule"/>
</dbReference>
<dbReference type="InterPro" id="IPR022644">
    <property type="entry name" value="De-COase2_N"/>
</dbReference>
<dbReference type="InterPro" id="IPR000183">
    <property type="entry name" value="Orn/DAP/Arg_de-COase"/>
</dbReference>
<evidence type="ECO:0000256" key="5">
    <source>
        <dbReference type="ARBA" id="ARBA00023239"/>
    </source>
</evidence>
<comment type="cofactor">
    <cofactor evidence="1 7">
        <name>pyridoxal 5'-phosphate</name>
        <dbReference type="ChEBI" id="CHEBI:597326"/>
    </cofactor>
</comment>
<evidence type="ECO:0000256" key="7">
    <source>
        <dbReference type="RuleBase" id="RU003738"/>
    </source>
</evidence>
<comment type="caution">
    <text evidence="9">The sequence shown here is derived from an EMBL/GenBank/DDBJ whole genome shotgun (WGS) entry which is preliminary data.</text>
</comment>
<dbReference type="Gene3D" id="1.10.1200.10">
    <property type="entry name" value="ACP-like"/>
    <property type="match status" value="1"/>
</dbReference>
<dbReference type="EMBL" id="QQBC01000003">
    <property type="protein sequence ID" value="RDI67402.1"/>
    <property type="molecule type" value="Genomic_DNA"/>
</dbReference>
<protein>
    <recommendedName>
        <fullName evidence="6 7">Diaminopimelate decarboxylase</fullName>
        <ecNumber evidence="6 7">4.1.1.20</ecNumber>
    </recommendedName>
</protein>
<dbReference type="NCBIfam" id="TIGR01048">
    <property type="entry name" value="lysA"/>
    <property type="match status" value="1"/>
</dbReference>
<dbReference type="PANTHER" id="PTHR43727">
    <property type="entry name" value="DIAMINOPIMELATE DECARBOXYLASE"/>
    <property type="match status" value="1"/>
</dbReference>
<keyword evidence="10" id="KW-1185">Reference proteome</keyword>
<dbReference type="GO" id="GO:0009089">
    <property type="term" value="P:lysine biosynthetic process via diaminopimelate"/>
    <property type="evidence" value="ECO:0007669"/>
    <property type="project" value="UniProtKB-UniRule"/>
</dbReference>
<dbReference type="PRINTS" id="PR01179">
    <property type="entry name" value="ODADCRBXLASE"/>
</dbReference>
<proteinExistence type="predicted"/>
<dbReference type="Pfam" id="PF00550">
    <property type="entry name" value="PP-binding"/>
    <property type="match status" value="1"/>
</dbReference>
<dbReference type="Gene3D" id="2.40.37.10">
    <property type="entry name" value="Lyase, Ornithine Decarboxylase, Chain A, domain 1"/>
    <property type="match status" value="1"/>
</dbReference>
<name>A0A370I9J5_9NOCA</name>
<keyword evidence="4 7" id="KW-0457">Lysine biosynthesis</keyword>
<dbReference type="SUPFAM" id="SSF51419">
    <property type="entry name" value="PLP-binding barrel"/>
    <property type="match status" value="1"/>
</dbReference>
<dbReference type="InterPro" id="IPR029066">
    <property type="entry name" value="PLP-binding_barrel"/>
</dbReference>
<reference evidence="9 10" key="1">
    <citation type="submission" date="2018-07" db="EMBL/GenBank/DDBJ databases">
        <title>Genomic Encyclopedia of Type Strains, Phase IV (KMG-IV): sequencing the most valuable type-strain genomes for metagenomic binning, comparative biology and taxonomic classification.</title>
        <authorList>
            <person name="Goeker M."/>
        </authorList>
    </citation>
    <scope>NUCLEOTIDE SEQUENCE [LARGE SCALE GENOMIC DNA]</scope>
    <source>
        <strain evidence="9 10">DSM 44290</strain>
    </source>
</reference>
<keyword evidence="5 7" id="KW-0456">Lyase</keyword>
<dbReference type="UniPathway" id="UPA00034">
    <property type="reaction ID" value="UER00027"/>
</dbReference>
<dbReference type="PANTHER" id="PTHR43727:SF2">
    <property type="entry name" value="GROUP IV DECARBOXYLASE"/>
    <property type="match status" value="1"/>
</dbReference>
<dbReference type="AlphaFoldDB" id="A0A370I9J5"/>
<evidence type="ECO:0000259" key="8">
    <source>
        <dbReference type="PROSITE" id="PS50075"/>
    </source>
</evidence>
<dbReference type="InterPro" id="IPR002986">
    <property type="entry name" value="DAP_deCOOHase_LysA"/>
</dbReference>
<evidence type="ECO:0000256" key="4">
    <source>
        <dbReference type="ARBA" id="ARBA00023154"/>
    </source>
</evidence>
<dbReference type="SUPFAM" id="SSF47336">
    <property type="entry name" value="ACP-like"/>
    <property type="match status" value="1"/>
</dbReference>
<dbReference type="InterPro" id="IPR009006">
    <property type="entry name" value="Ala_racemase/Decarboxylase_C"/>
</dbReference>
<accession>A0A370I9J5</accession>
<dbReference type="InterPro" id="IPR009081">
    <property type="entry name" value="PP-bd_ACP"/>
</dbReference>
<evidence type="ECO:0000256" key="2">
    <source>
        <dbReference type="ARBA" id="ARBA00022793"/>
    </source>
</evidence>
<sequence>MSEFSVQGIGISKLVAEFGTPLYIYDGAVIERTYRDLRARLHDRIDIFYSLKPNPNISVVRLLHRAGALAEVCSPGELASALRAGVAPGDILYTGPGKSREDLRRLIDLDIRAVICESFDELADLDELAAEAGRRPRVLLRVNPAFGVRGGRLTMAGKPREFGIDEEQVLAATDLLARHPHLRIIGIHCFTGTRILDAGVVVDNTRRILDLATKVSEQLGITMELVDIGGGIGIPYFPNEREVDLDVLAEGVNAAVAEFGLRYPDARIAIEPGRFLVGPGGTYAVRARSVKTSRGERFVITDGGTHQHMSAVGTGTYLKRNFPMALLSDLDRESAGPCTVTGLLLTPTDIIGKDVELPPIARGEVLGVFQSGAYGPSASITHMNGRGYPAEVLVHEGRAHLIRTRDTEDDLFTHQHLVSFDEDPLVREIHEVIRRTAGGESGAVGEITSETLLFDDLALDSLSIVELLTRLEDEFGVRVDPHELNPDTVRTVGSLTEFVVRDRRES</sequence>
<dbReference type="PRINTS" id="PR01181">
    <property type="entry name" value="DAPDCRBXLASE"/>
</dbReference>
<dbReference type="Proteomes" id="UP000254869">
    <property type="component" value="Unassembled WGS sequence"/>
</dbReference>
<dbReference type="Gene3D" id="3.20.20.10">
    <property type="entry name" value="Alanine racemase"/>
    <property type="match status" value="1"/>
</dbReference>
<keyword evidence="4 7" id="KW-0028">Amino-acid biosynthesis</keyword>
<keyword evidence="2 7" id="KW-0210">Decarboxylase</keyword>
<dbReference type="FunFam" id="3.20.20.10:FF:000003">
    <property type="entry name" value="Diaminopimelate decarboxylase"/>
    <property type="match status" value="1"/>
</dbReference>
<organism evidence="9 10">
    <name type="scientific">Nocardia pseudobrasiliensis</name>
    <dbReference type="NCBI Taxonomy" id="45979"/>
    <lineage>
        <taxon>Bacteria</taxon>
        <taxon>Bacillati</taxon>
        <taxon>Actinomycetota</taxon>
        <taxon>Actinomycetes</taxon>
        <taxon>Mycobacteriales</taxon>
        <taxon>Nocardiaceae</taxon>
        <taxon>Nocardia</taxon>
    </lineage>
</organism>
<dbReference type="CDD" id="cd06839">
    <property type="entry name" value="PLPDE_III_Btrk_like"/>
    <property type="match status" value="1"/>
</dbReference>
<comment type="pathway">
    <text evidence="7">Amino-acid biosynthesis; L-lysine biosynthesis via DAP pathway; L-lysine from DL-2,6-diaminopimelate: step 1/1.</text>
</comment>
<evidence type="ECO:0000256" key="6">
    <source>
        <dbReference type="NCBIfam" id="TIGR01048"/>
    </source>
</evidence>
<evidence type="ECO:0000256" key="1">
    <source>
        <dbReference type="ARBA" id="ARBA00001933"/>
    </source>
</evidence>
<keyword evidence="3" id="KW-0663">Pyridoxal phosphate</keyword>
<dbReference type="Pfam" id="PF02784">
    <property type="entry name" value="Orn_Arg_deC_N"/>
    <property type="match status" value="1"/>
</dbReference>
<dbReference type="InterPro" id="IPR036736">
    <property type="entry name" value="ACP-like_sf"/>
</dbReference>